<keyword evidence="3 4" id="KW-0175">Coiled coil</keyword>
<keyword evidence="9" id="KW-1185">Reference proteome</keyword>
<dbReference type="GO" id="GO:0005783">
    <property type="term" value="C:endoplasmic reticulum"/>
    <property type="evidence" value="ECO:0007669"/>
    <property type="project" value="TreeGrafter"/>
</dbReference>
<feature type="compositionally biased region" description="Basic and acidic residues" evidence="5">
    <location>
        <begin position="1100"/>
        <end position="1116"/>
    </location>
</feature>
<dbReference type="OrthoDB" id="198977at2759"/>
<name>A0A316UPW1_9BASI</name>
<evidence type="ECO:0000256" key="2">
    <source>
        <dbReference type="ARBA" id="ARBA00023034"/>
    </source>
</evidence>
<evidence type="ECO:0000313" key="9">
    <source>
        <dbReference type="Proteomes" id="UP000245884"/>
    </source>
</evidence>
<feature type="compositionally biased region" description="Basic and acidic residues" evidence="5">
    <location>
        <begin position="1148"/>
        <end position="1157"/>
    </location>
</feature>
<evidence type="ECO:0000256" key="1">
    <source>
        <dbReference type="ARBA" id="ARBA00004555"/>
    </source>
</evidence>
<dbReference type="InterPro" id="IPR011989">
    <property type="entry name" value="ARM-like"/>
</dbReference>
<feature type="domain" description="Vesicle tethering protein Uso1/P115-like head" evidence="6">
    <location>
        <begin position="520"/>
        <end position="798"/>
    </location>
</feature>
<dbReference type="PANTHER" id="PTHR10013">
    <property type="entry name" value="GENERAL VESICULAR TRANSPORT FACTOR P115"/>
    <property type="match status" value="1"/>
</dbReference>
<keyword evidence="2" id="KW-0333">Golgi apparatus</keyword>
<dbReference type="Gene3D" id="1.25.10.10">
    <property type="entry name" value="Leucine-rich Repeat Variant"/>
    <property type="match status" value="1"/>
</dbReference>
<protein>
    <recommendedName>
        <fullName evidence="10">Vesicle tethering protein Uso1/P115-like head domain-containing protein</fullName>
    </recommendedName>
</protein>
<dbReference type="GeneID" id="37030226"/>
<dbReference type="GO" id="GO:0012507">
    <property type="term" value="C:ER to Golgi transport vesicle membrane"/>
    <property type="evidence" value="ECO:0007669"/>
    <property type="project" value="TreeGrafter"/>
</dbReference>
<feature type="compositionally biased region" description="Acidic residues" evidence="5">
    <location>
        <begin position="1158"/>
        <end position="1173"/>
    </location>
</feature>
<dbReference type="PANTHER" id="PTHR10013:SF0">
    <property type="entry name" value="GENERAL VESICULAR TRANSPORT FACTOR P115"/>
    <property type="match status" value="1"/>
</dbReference>
<comment type="subcellular location">
    <subcellularLocation>
        <location evidence="1">Golgi apparatus</location>
    </subcellularLocation>
</comment>
<accession>A0A316UPW1</accession>
<feature type="domain" description="Uso1/p115-like vesicle tethering protein C-terminal" evidence="7">
    <location>
        <begin position="1060"/>
        <end position="1173"/>
    </location>
</feature>
<dbReference type="STRING" id="1569628.A0A316UPW1"/>
<feature type="coiled-coil region" evidence="4">
    <location>
        <begin position="912"/>
        <end position="985"/>
    </location>
</feature>
<evidence type="ECO:0000256" key="4">
    <source>
        <dbReference type="SAM" id="Coils"/>
    </source>
</evidence>
<dbReference type="Proteomes" id="UP000245884">
    <property type="component" value="Unassembled WGS sequence"/>
</dbReference>
<dbReference type="SUPFAM" id="SSF48371">
    <property type="entry name" value="ARM repeat"/>
    <property type="match status" value="1"/>
</dbReference>
<reference evidence="8 9" key="1">
    <citation type="journal article" date="2018" name="Mol. Biol. Evol.">
        <title>Broad Genomic Sampling Reveals a Smut Pathogenic Ancestry of the Fungal Clade Ustilaginomycotina.</title>
        <authorList>
            <person name="Kijpornyongpan T."/>
            <person name="Mondo S.J."/>
            <person name="Barry K."/>
            <person name="Sandor L."/>
            <person name="Lee J."/>
            <person name="Lipzen A."/>
            <person name="Pangilinan J."/>
            <person name="LaButti K."/>
            <person name="Hainaut M."/>
            <person name="Henrissat B."/>
            <person name="Grigoriev I.V."/>
            <person name="Spatafora J.W."/>
            <person name="Aime M.C."/>
        </authorList>
    </citation>
    <scope>NUCLEOTIDE SEQUENCE [LARGE SCALE GENOMIC DNA]</scope>
    <source>
        <strain evidence="8 9">MCA 5214</strain>
    </source>
</reference>
<dbReference type="Pfam" id="PF04871">
    <property type="entry name" value="Uso1_p115_C"/>
    <property type="match status" value="1"/>
</dbReference>
<dbReference type="GO" id="GO:0048280">
    <property type="term" value="P:vesicle fusion with Golgi apparatus"/>
    <property type="evidence" value="ECO:0007669"/>
    <property type="project" value="InterPro"/>
</dbReference>
<evidence type="ECO:0000313" key="8">
    <source>
        <dbReference type="EMBL" id="PWN25913.1"/>
    </source>
</evidence>
<evidence type="ECO:0000256" key="3">
    <source>
        <dbReference type="ARBA" id="ARBA00023054"/>
    </source>
</evidence>
<feature type="region of interest" description="Disordered" evidence="5">
    <location>
        <begin position="1038"/>
        <end position="1127"/>
    </location>
</feature>
<dbReference type="GO" id="GO:0048211">
    <property type="term" value="P:Golgi vesicle docking"/>
    <property type="evidence" value="ECO:0007669"/>
    <property type="project" value="TreeGrafter"/>
</dbReference>
<dbReference type="AlphaFoldDB" id="A0A316UPW1"/>
<evidence type="ECO:0000259" key="6">
    <source>
        <dbReference type="Pfam" id="PF04869"/>
    </source>
</evidence>
<feature type="compositionally biased region" description="Basic and acidic residues" evidence="5">
    <location>
        <begin position="1064"/>
        <end position="1091"/>
    </location>
</feature>
<feature type="compositionally biased region" description="Basic and acidic residues" evidence="5">
    <location>
        <begin position="1038"/>
        <end position="1056"/>
    </location>
</feature>
<dbReference type="InterPro" id="IPR016024">
    <property type="entry name" value="ARM-type_fold"/>
</dbReference>
<organism evidence="8 9">
    <name type="scientific">Jaminaea rosea</name>
    <dbReference type="NCBI Taxonomy" id="1569628"/>
    <lineage>
        <taxon>Eukaryota</taxon>
        <taxon>Fungi</taxon>
        <taxon>Dikarya</taxon>
        <taxon>Basidiomycota</taxon>
        <taxon>Ustilaginomycotina</taxon>
        <taxon>Exobasidiomycetes</taxon>
        <taxon>Microstromatales</taxon>
        <taxon>Microstromatales incertae sedis</taxon>
        <taxon>Jaminaea</taxon>
    </lineage>
</organism>
<dbReference type="InterPro" id="IPR006955">
    <property type="entry name" value="Uso1_p115_C"/>
</dbReference>
<evidence type="ECO:0000256" key="5">
    <source>
        <dbReference type="SAM" id="MobiDB-lite"/>
    </source>
</evidence>
<evidence type="ECO:0008006" key="10">
    <source>
        <dbReference type="Google" id="ProtNLM"/>
    </source>
</evidence>
<dbReference type="GO" id="GO:0000139">
    <property type="term" value="C:Golgi membrane"/>
    <property type="evidence" value="ECO:0007669"/>
    <property type="project" value="InterPro"/>
</dbReference>
<evidence type="ECO:0000259" key="7">
    <source>
        <dbReference type="Pfam" id="PF04871"/>
    </source>
</evidence>
<dbReference type="EMBL" id="KZ819673">
    <property type="protein sequence ID" value="PWN25913.1"/>
    <property type="molecule type" value="Genomic_DNA"/>
</dbReference>
<dbReference type="Pfam" id="PF04869">
    <property type="entry name" value="Uso1_p115_head"/>
    <property type="match status" value="1"/>
</dbReference>
<proteinExistence type="predicted"/>
<dbReference type="RefSeq" id="XP_025360525.1">
    <property type="nucleotide sequence ID" value="XM_025508403.1"/>
</dbReference>
<dbReference type="GO" id="GO:0006886">
    <property type="term" value="P:intracellular protein transport"/>
    <property type="evidence" value="ECO:0007669"/>
    <property type="project" value="InterPro"/>
</dbReference>
<dbReference type="GO" id="GO:0005795">
    <property type="term" value="C:Golgi stack"/>
    <property type="evidence" value="ECO:0007669"/>
    <property type="project" value="TreeGrafter"/>
</dbReference>
<feature type="region of interest" description="Disordered" evidence="5">
    <location>
        <begin position="1139"/>
        <end position="1173"/>
    </location>
</feature>
<sequence length="1173" mass="125269">MLHGVGWLADKYSALSKGSAANSSLIQAIETFTQRLAAASKAENPLQERRAAILSLKGLAKDHPLQVATHAGKGLVECLTKDVGAAPADSAHDDVAKSLIDCLVLVCTPPEQAQHRKGQHQHRQAHVPAAPALDLLLETSAPLHALLPLLAPGRTFYLRFSSLQLLALVLRHRKQLVQAHVLTSPGGCGAILECLATTSPTTGHSLGSSAEIIRNEALLLLPHLVDSNADIQKLIAFEGAFEKLLDVVAQEGRVEGGVVVQDALEALEALLRYNVSNQNYFRETLSIPLLAPLLFYPPPLPPNAPPSLATQRNEELERFAFQPWEYDGTDEFGQEEGQDAAAADGKEGASKGPNVVGDSQKLINAQLVVGIAGLLVQGTGEGKRANQNALLSTGFFNALLDLALGSSAPLSLKTQSLHVLSLLLKQSRNVQDALGEASVHPVEPIKTQVAADMAALPASAEGGDSEKATLAATPAGAPAQGIIEYARLPPQSALVALINAALNGIPPPLRPIDGGYRSLLGFRAAAIKALQSILSDNIDARLFVVASMAHSDETRPEDQPGAVLLEALTILPPNGQAEGFDEFRNLFASIILGTVLKGAESVKDLARRLRYAADGKVVLLPAEEEGVKPSRDGDDDDEAASLLSLLIGNITLSLRSQSEAVRLERSQSSSSPAKGPTSVSWTRILLSHLTLLALWLHSSPKSVADLVGDSSNLQAVVQLVAEGANGEHLLVGMGTWVLGTIYEWGPVPSADGKHKKAGEGDSEMITRQEIHDLVTSRIGADQFQARLDRLRDDARLKLVGPDVLDKVAHRNSIDPIHAALVKGDAGQGQQESIMAHLGLRNKDNNATATGSTAMPAASADEDTPASAAASSDLYFDWSFAELYRHESSTIAQSILVPPTTTSAQASSSPAELVDAHRRIEQLTDQGKTLQHEVETRGRLVTETLKEVEELRAKVAELEEKGKGGEAELEKLRGDHSSELEKLRNEHTTQLTGAEESHRSELENVRAAATRQGEGDSSALAAAREQVVALEAALEKMKAETAEKETSGKAAQDEESAKLCQQLEEASKKHEEERKDWHEQVEALKKQVEEQKAAAAAAAAVDKERSSESNPAAKEDSASSSARVSELEQENQDLLVMLDELSTKRKKDKAALKEKGVEVSDDEDDDDDDDDDDE</sequence>
<feature type="region of interest" description="Disordered" evidence="5">
    <location>
        <begin position="844"/>
        <end position="863"/>
    </location>
</feature>
<dbReference type="InterPro" id="IPR024095">
    <property type="entry name" value="Vesicle_P115"/>
</dbReference>
<feature type="region of interest" description="Disordered" evidence="5">
    <location>
        <begin position="330"/>
        <end position="352"/>
    </location>
</feature>
<gene>
    <name evidence="8" type="ORF">BDZ90DRAFT_261697</name>
</gene>
<dbReference type="InterPro" id="IPR006953">
    <property type="entry name" value="Vesicle_Uso1_P115_head"/>
</dbReference>
<dbReference type="GO" id="GO:0006888">
    <property type="term" value="P:endoplasmic reticulum to Golgi vesicle-mediated transport"/>
    <property type="evidence" value="ECO:0007669"/>
    <property type="project" value="TreeGrafter"/>
</dbReference>